<organism evidence="2 3">
    <name type="scientific">Ensete ventricosum</name>
    <name type="common">Abyssinian banana</name>
    <name type="synonym">Musa ensete</name>
    <dbReference type="NCBI Taxonomy" id="4639"/>
    <lineage>
        <taxon>Eukaryota</taxon>
        <taxon>Viridiplantae</taxon>
        <taxon>Streptophyta</taxon>
        <taxon>Embryophyta</taxon>
        <taxon>Tracheophyta</taxon>
        <taxon>Spermatophyta</taxon>
        <taxon>Magnoliopsida</taxon>
        <taxon>Liliopsida</taxon>
        <taxon>Zingiberales</taxon>
        <taxon>Musaceae</taxon>
        <taxon>Ensete</taxon>
    </lineage>
</organism>
<proteinExistence type="predicted"/>
<comment type="caution">
    <text evidence="2">The sequence shown here is derived from an EMBL/GenBank/DDBJ whole genome shotgun (WGS) entry which is preliminary data.</text>
</comment>
<dbReference type="EMBL" id="JAQQAF010000008">
    <property type="protein sequence ID" value="KAJ8464876.1"/>
    <property type="molecule type" value="Genomic_DNA"/>
</dbReference>
<evidence type="ECO:0000313" key="3">
    <source>
        <dbReference type="Proteomes" id="UP001222027"/>
    </source>
</evidence>
<dbReference type="PANTHER" id="PTHR34449:SF2">
    <property type="entry name" value="RHO TERMINATION FACTOR"/>
    <property type="match status" value="1"/>
</dbReference>
<evidence type="ECO:0008006" key="4">
    <source>
        <dbReference type="Google" id="ProtNLM"/>
    </source>
</evidence>
<protein>
    <recommendedName>
        <fullName evidence="4">Rho termination factor N-terminal domain-containing protein</fullName>
    </recommendedName>
</protein>
<gene>
    <name evidence="2" type="ORF">OPV22_027428</name>
</gene>
<name>A0AAV8PXK7_ENSVE</name>
<reference evidence="2 3" key="1">
    <citation type="submission" date="2022-12" db="EMBL/GenBank/DDBJ databases">
        <title>Chromosome-scale assembly of the Ensete ventricosum genome.</title>
        <authorList>
            <person name="Dussert Y."/>
            <person name="Stocks J."/>
            <person name="Wendawek A."/>
            <person name="Woldeyes F."/>
            <person name="Nichols R.A."/>
            <person name="Borrell J.S."/>
        </authorList>
    </citation>
    <scope>NUCLEOTIDE SEQUENCE [LARGE SCALE GENOMIC DNA]</scope>
    <source>
        <strain evidence="3">cv. Maze</strain>
        <tissue evidence="2">Seeds</tissue>
    </source>
</reference>
<feature type="region of interest" description="Disordered" evidence="1">
    <location>
        <begin position="114"/>
        <end position="150"/>
    </location>
</feature>
<dbReference type="PANTHER" id="PTHR34449">
    <property type="entry name" value="RHO TERMINATION FACTOR"/>
    <property type="match status" value="1"/>
</dbReference>
<dbReference type="Gene3D" id="1.10.720.10">
    <property type="match status" value="1"/>
</dbReference>
<dbReference type="Proteomes" id="UP001222027">
    <property type="component" value="Unassembled WGS sequence"/>
</dbReference>
<dbReference type="AlphaFoldDB" id="A0AAV8PXK7"/>
<feature type="compositionally biased region" description="Basic and acidic residues" evidence="1">
    <location>
        <begin position="129"/>
        <end position="147"/>
    </location>
</feature>
<evidence type="ECO:0000256" key="1">
    <source>
        <dbReference type="SAM" id="MobiDB-lite"/>
    </source>
</evidence>
<evidence type="ECO:0000313" key="2">
    <source>
        <dbReference type="EMBL" id="KAJ8464876.1"/>
    </source>
</evidence>
<feature type="region of interest" description="Disordered" evidence="1">
    <location>
        <begin position="52"/>
        <end position="100"/>
    </location>
</feature>
<sequence>MMTQALLFPNGSLRSPAVFYAPPLKLGHPRSIYGAEITDAVLHTASQRGTSRFPILSIRSEGNRGGRPRKNTSPNKTRKEADRLKDPPTSNDEASNSASQDEIIALFKRIQTSISKGRPVAPRRRNLKSQKEKKTGEPIPKDFKQEPARGVARPVSKFVKKSPIPSPSLVQDGKEVAEEHLQSVTRNKVTDKQQQALTTDRESNVQNLDELKLLELKELAKRRGIKGYSKLKKGELDPRLFDSDGCRISRSRTSSSTSPWDRAAIASLELLSLG</sequence>
<keyword evidence="3" id="KW-1185">Reference proteome</keyword>
<feature type="compositionally biased region" description="Basic and acidic residues" evidence="1">
    <location>
        <begin position="77"/>
        <end position="86"/>
    </location>
</feature>
<feature type="compositionally biased region" description="Polar residues" evidence="1">
    <location>
        <begin position="88"/>
        <end position="100"/>
    </location>
</feature>
<accession>A0AAV8PXK7</accession>